<dbReference type="EMBL" id="CAMXCT020001890">
    <property type="protein sequence ID" value="CAL1147264.1"/>
    <property type="molecule type" value="Genomic_DNA"/>
</dbReference>
<comment type="caution">
    <text evidence="2">The sequence shown here is derived from an EMBL/GenBank/DDBJ whole genome shotgun (WGS) entry which is preliminary data.</text>
</comment>
<feature type="region of interest" description="Disordered" evidence="1">
    <location>
        <begin position="198"/>
        <end position="294"/>
    </location>
</feature>
<evidence type="ECO:0000256" key="1">
    <source>
        <dbReference type="SAM" id="MobiDB-lite"/>
    </source>
</evidence>
<proteinExistence type="predicted"/>
<dbReference type="EMBL" id="CAMXCT030001890">
    <property type="protein sequence ID" value="CAL4781201.1"/>
    <property type="molecule type" value="Genomic_DNA"/>
</dbReference>
<evidence type="ECO:0000313" key="3">
    <source>
        <dbReference type="EMBL" id="CAL1147264.1"/>
    </source>
</evidence>
<protein>
    <submittedName>
        <fullName evidence="2">Uncharacterized protein</fullName>
    </submittedName>
</protein>
<keyword evidence="4" id="KW-1185">Reference proteome</keyword>
<evidence type="ECO:0000313" key="2">
    <source>
        <dbReference type="EMBL" id="CAI3993889.1"/>
    </source>
</evidence>
<sequence>MKQHHIDLALRRLVKFAAPKAFVLLVLACSWLQLPPPEQEVQVLELFAGQARLYPPQFCGQVLRVRKALMKSKPRLPKVDIEVPLKDLLLNLPEGDRWEDAKLMPCLDYVLKSKLLKVPDDYKDVLFDLHFALAVAKGLGGIRVPALALVRPQWLFKMARIQLPVLLVMGLMNQNPKIQMVKKLSSVEIVEETLRDETYHPDNQLGLPEFQSPPFGGRGDGDATPYYPPGTVDGASPNEPPTKRESFEEKSVNHDRGQGSHEQSQLGMSENEKFPTPNEIQEAGVPTSGEAQPPAMLSEAAAAARLRRVCQANSKGEYKVPMEVVAKYKDVHDGRVDLMKLFEKVGHSPDRDAFVAKVKRVYQKIEEFSRESNFEFWSEQDMIDAKWPERKIKGAKRFCESRPGFTRKSDYGEGTLYWVLISEKGQRKNTERNIFEKAVEEEVSDTEMPDVSDKFGPLRGAACGPKDKGVQGDDATVESDESDECSDDADQQKILKQVNFPPEIERLLEKVSKAHKDLTASDESMMDLYQKGLVDGFTKTCIEAICMDSRVTPGNPEINQRRAGYEGFEGCRQDSTPSGQVQGEGQVGHSNEDQASLLVAQAAEGLGEGAHAEVEEKHIQLIYAHGSFKLWAMANHRSPGLQSFSKAFFVMKSYADSPWSNSKGADTVLLIQWLHWLVSLNLKTPVDGLDLQSYGRMLRLFKHTAEQSFGVMEVVYTHGLWLSRTCAKHLYGRLFLLLRGYRSLAAEALKFRFNAFGLKPKMHAIAHVAFELRQQLLAKRKRILNPLAWGCEQNEDTVGRVSRIARKVSVRTITKRVLDRYFLKKRALLKRKFSKQKRG</sequence>
<reference evidence="2" key="1">
    <citation type="submission" date="2022-10" db="EMBL/GenBank/DDBJ databases">
        <authorList>
            <person name="Chen Y."/>
            <person name="Dougan E. K."/>
            <person name="Chan C."/>
            <person name="Rhodes N."/>
            <person name="Thang M."/>
        </authorList>
    </citation>
    <scope>NUCLEOTIDE SEQUENCE</scope>
</reference>
<feature type="region of interest" description="Disordered" evidence="1">
    <location>
        <begin position="445"/>
        <end position="490"/>
    </location>
</feature>
<dbReference type="EMBL" id="CAMXCT010001890">
    <property type="protein sequence ID" value="CAI3993889.1"/>
    <property type="molecule type" value="Genomic_DNA"/>
</dbReference>
<name>A0A9P1FY30_9DINO</name>
<organism evidence="2">
    <name type="scientific">Cladocopium goreaui</name>
    <dbReference type="NCBI Taxonomy" id="2562237"/>
    <lineage>
        <taxon>Eukaryota</taxon>
        <taxon>Sar</taxon>
        <taxon>Alveolata</taxon>
        <taxon>Dinophyceae</taxon>
        <taxon>Suessiales</taxon>
        <taxon>Symbiodiniaceae</taxon>
        <taxon>Cladocopium</taxon>
    </lineage>
</organism>
<feature type="compositionally biased region" description="Acidic residues" evidence="1">
    <location>
        <begin position="475"/>
        <end position="489"/>
    </location>
</feature>
<feature type="compositionally biased region" description="Basic and acidic residues" evidence="1">
    <location>
        <begin position="241"/>
        <end position="259"/>
    </location>
</feature>
<dbReference type="Proteomes" id="UP001152797">
    <property type="component" value="Unassembled WGS sequence"/>
</dbReference>
<evidence type="ECO:0000313" key="4">
    <source>
        <dbReference type="Proteomes" id="UP001152797"/>
    </source>
</evidence>
<accession>A0A9P1FY30</accession>
<gene>
    <name evidence="2" type="ORF">C1SCF055_LOCUS20591</name>
</gene>
<reference evidence="3" key="2">
    <citation type="submission" date="2024-04" db="EMBL/GenBank/DDBJ databases">
        <authorList>
            <person name="Chen Y."/>
            <person name="Shah S."/>
            <person name="Dougan E. K."/>
            <person name="Thang M."/>
            <person name="Chan C."/>
        </authorList>
    </citation>
    <scope>NUCLEOTIDE SEQUENCE [LARGE SCALE GENOMIC DNA]</scope>
</reference>
<dbReference type="AlphaFoldDB" id="A0A9P1FY30"/>